<evidence type="ECO:0000313" key="5">
    <source>
        <dbReference type="Proteomes" id="UP000783934"/>
    </source>
</evidence>
<feature type="domain" description="Amidase" evidence="1">
    <location>
        <begin position="39"/>
        <end position="438"/>
    </location>
</feature>
<dbReference type="NCBIfam" id="NF005460">
    <property type="entry name" value="PRK07056.1"/>
    <property type="match status" value="1"/>
</dbReference>
<dbReference type="AlphaFoldDB" id="A0A9D3AA90"/>
<dbReference type="GO" id="GO:0050566">
    <property type="term" value="F:asparaginyl-tRNA synthase (glutamine-hydrolyzing) activity"/>
    <property type="evidence" value="ECO:0007669"/>
    <property type="project" value="UniProtKB-EC"/>
</dbReference>
<accession>A0A9D3AA90</accession>
<evidence type="ECO:0000313" key="2">
    <source>
        <dbReference type="EMBL" id="HJH22954.1"/>
    </source>
</evidence>
<dbReference type="EC" id="6.3.5.7" evidence="3"/>
<keyword evidence="3" id="KW-0436">Ligase</keyword>
<dbReference type="Pfam" id="PF01425">
    <property type="entry name" value="Amidase"/>
    <property type="match status" value="1"/>
</dbReference>
<dbReference type="Proteomes" id="UP000700248">
    <property type="component" value="Unassembled WGS sequence"/>
</dbReference>
<gene>
    <name evidence="3" type="ORF">GGR41_001752</name>
    <name evidence="2" type="ORF">K8U84_00190</name>
</gene>
<dbReference type="InterPro" id="IPR000120">
    <property type="entry name" value="Amidase"/>
</dbReference>
<dbReference type="PANTHER" id="PTHR11895">
    <property type="entry name" value="TRANSAMIDASE"/>
    <property type="match status" value="1"/>
</dbReference>
<dbReference type="PANTHER" id="PTHR11895:SF176">
    <property type="entry name" value="AMIDASE AMID-RELATED"/>
    <property type="match status" value="1"/>
</dbReference>
<dbReference type="PROSITE" id="PS00571">
    <property type="entry name" value="AMIDASES"/>
    <property type="match status" value="1"/>
</dbReference>
<dbReference type="GO" id="GO:0050567">
    <property type="term" value="F:glutaminyl-tRNA synthase (glutamine-hydrolyzing) activity"/>
    <property type="evidence" value="ECO:0007669"/>
    <property type="project" value="UniProtKB-EC"/>
</dbReference>
<dbReference type="Gene3D" id="3.90.1300.10">
    <property type="entry name" value="Amidase signature (AS) domain"/>
    <property type="match status" value="1"/>
</dbReference>
<organism evidence="2 4">
    <name type="scientific">Paenalcaligenes hominis</name>
    <dbReference type="NCBI Taxonomy" id="643674"/>
    <lineage>
        <taxon>Bacteria</taxon>
        <taxon>Pseudomonadati</taxon>
        <taxon>Pseudomonadota</taxon>
        <taxon>Betaproteobacteria</taxon>
        <taxon>Burkholderiales</taxon>
        <taxon>Alcaligenaceae</taxon>
        <taxon>Paenalcaligenes</taxon>
    </lineage>
</organism>
<evidence type="ECO:0000313" key="3">
    <source>
        <dbReference type="EMBL" id="NJB65503.1"/>
    </source>
</evidence>
<dbReference type="Proteomes" id="UP000783934">
    <property type="component" value="Unassembled WGS sequence"/>
</dbReference>
<dbReference type="InterPro" id="IPR036928">
    <property type="entry name" value="AS_sf"/>
</dbReference>
<evidence type="ECO:0000313" key="4">
    <source>
        <dbReference type="Proteomes" id="UP000700248"/>
    </source>
</evidence>
<dbReference type="EC" id="6.3.5.6" evidence="3"/>
<dbReference type="SUPFAM" id="SSF75304">
    <property type="entry name" value="Amidase signature (AS) enzymes"/>
    <property type="match status" value="1"/>
</dbReference>
<sequence>MSTSFARIRELQHALDAGETTAVLLTQQALSRIADPAGEGATTFISVYKEQALAAAKASDILREAGLSRSALEGIPISIKDLFDYKGDVTRGASALLKDAPAATENATLVHRLQEAGAVIIGRTNMTEFAFSGLGINPHYGTPRAPWDREHGRIPGGSSSGAGVSVADGMAVAAIGTDTGGSIRIPSAFCGITGFKPTAERIPSAGVMPLSHSLDSSGPLGLSVECCALVDAVLSGEPEPELIRMDPTQLRFVVPTNYVLSQADEKVKTDFIAALDKLKKHGVSIDEREIPELDQLPYINRTGGLVCAEAWFYHQKQMETDEALYDPRVASRILRGKSQTAADYIELEQTRQHWIAQMESLLAPYDAMLMPTTPLLPPTIDELADEEAYFRANGLILRNPAIVNFLDGCALSIPCHTQGTAPVGLMVAAPAHHDAQLLNVGHTIEHLLHS</sequence>
<dbReference type="InterPro" id="IPR023631">
    <property type="entry name" value="Amidase_dom"/>
</dbReference>
<dbReference type="InterPro" id="IPR020556">
    <property type="entry name" value="Amidase_CS"/>
</dbReference>
<dbReference type="RefSeq" id="WP_167661488.1">
    <property type="nucleotide sequence ID" value="NZ_BMCQ01000003.1"/>
</dbReference>
<reference evidence="2" key="3">
    <citation type="submission" date="2021-09" db="EMBL/GenBank/DDBJ databases">
        <authorList>
            <person name="Gilroy R."/>
        </authorList>
    </citation>
    <scope>NUCLEOTIDE SEQUENCE</scope>
    <source>
        <strain evidence="2">CHK175-13533</strain>
    </source>
</reference>
<comment type="caution">
    <text evidence="2">The sequence shown here is derived from an EMBL/GenBank/DDBJ whole genome shotgun (WGS) entry which is preliminary data.</text>
</comment>
<reference evidence="3 5" key="1">
    <citation type="submission" date="2020-03" db="EMBL/GenBank/DDBJ databases">
        <title>Genomic Encyclopedia of Type Strains, Phase IV (KMG-IV): sequencing the most valuable type-strain genomes for metagenomic binning, comparative biology and taxonomic classification.</title>
        <authorList>
            <person name="Goeker M."/>
        </authorList>
    </citation>
    <scope>NUCLEOTIDE SEQUENCE [LARGE SCALE GENOMIC DNA]</scope>
    <source>
        <strain evidence="3 5">DSM 26613</strain>
    </source>
</reference>
<proteinExistence type="predicted"/>
<evidence type="ECO:0000259" key="1">
    <source>
        <dbReference type="Pfam" id="PF01425"/>
    </source>
</evidence>
<keyword evidence="5" id="KW-1185">Reference proteome</keyword>
<name>A0A9D3AA90_9BURK</name>
<protein>
    <submittedName>
        <fullName evidence="2">Amidase</fullName>
    </submittedName>
    <submittedName>
        <fullName evidence="3">Aspartyl-tRNA(Asn)/glutamyl-tRNA(Gln) amidotransferase subunit A</fullName>
        <ecNumber evidence="3">6.3.5.6</ecNumber>
        <ecNumber evidence="3">6.3.5.7</ecNumber>
    </submittedName>
</protein>
<reference evidence="2" key="2">
    <citation type="journal article" date="2021" name="PeerJ">
        <title>Extensive microbial diversity within the chicken gut microbiome revealed by metagenomics and culture.</title>
        <authorList>
            <person name="Gilroy R."/>
            <person name="Ravi A."/>
            <person name="Getino M."/>
            <person name="Pursley I."/>
            <person name="Horton D.L."/>
            <person name="Alikhan N.F."/>
            <person name="Baker D."/>
            <person name="Gharbi K."/>
            <person name="Hall N."/>
            <person name="Watson M."/>
            <person name="Adriaenssens E.M."/>
            <person name="Foster-Nyarko E."/>
            <person name="Jarju S."/>
            <person name="Secka A."/>
            <person name="Antonio M."/>
            <person name="Oren A."/>
            <person name="Chaudhuri R.R."/>
            <person name="La Ragione R."/>
            <person name="Hildebrand F."/>
            <person name="Pallen M.J."/>
        </authorList>
    </citation>
    <scope>NUCLEOTIDE SEQUENCE</scope>
    <source>
        <strain evidence="2">CHK175-13533</strain>
    </source>
</reference>
<dbReference type="EMBL" id="DYTQ01000003">
    <property type="protein sequence ID" value="HJH22954.1"/>
    <property type="molecule type" value="Genomic_DNA"/>
</dbReference>
<dbReference type="EMBL" id="JAATIZ010000003">
    <property type="protein sequence ID" value="NJB65503.1"/>
    <property type="molecule type" value="Genomic_DNA"/>
</dbReference>